<keyword evidence="3" id="KW-0238">DNA-binding</keyword>
<dbReference type="EMBL" id="DAAQRD010000033">
    <property type="protein sequence ID" value="HAE0520795.1"/>
    <property type="molecule type" value="Genomic_DNA"/>
</dbReference>
<dbReference type="PANTHER" id="PTHR30461">
    <property type="entry name" value="DNA-INVERTASE FROM LAMBDOID PROPHAGE"/>
    <property type="match status" value="1"/>
</dbReference>
<dbReference type="PROSITE" id="PS51736">
    <property type="entry name" value="RECOMBINASES_3"/>
    <property type="match status" value="1"/>
</dbReference>
<proteinExistence type="inferred from homology"/>
<comment type="caution">
    <text evidence="8">The sequence shown here is derived from an EMBL/GenBank/DDBJ whole genome shotgun (WGS) entry which is preliminary data.</text>
</comment>
<reference evidence="8" key="1">
    <citation type="journal article" date="2018" name="Genome Biol.">
        <title>SKESA: strategic k-mer extension for scrupulous assemblies.</title>
        <authorList>
            <person name="Souvorov A."/>
            <person name="Agarwala R."/>
            <person name="Lipman D.J."/>
        </authorList>
    </citation>
    <scope>NUCLEOTIDE SEQUENCE</scope>
    <source>
        <strain evidence="8">P125109</strain>
    </source>
</reference>
<evidence type="ECO:0000259" key="7">
    <source>
        <dbReference type="PROSITE" id="PS51736"/>
    </source>
</evidence>
<keyword evidence="4" id="KW-0233">DNA recombination</keyword>
<evidence type="ECO:0000256" key="3">
    <source>
        <dbReference type="ARBA" id="ARBA00023125"/>
    </source>
</evidence>
<feature type="active site" description="O-(5'-phospho-DNA)-serine intermediate" evidence="5 6">
    <location>
        <position position="10"/>
    </location>
</feature>
<dbReference type="Pfam" id="PF00239">
    <property type="entry name" value="Resolvase"/>
    <property type="match status" value="1"/>
</dbReference>
<name>A0A724WNL4_SALEP</name>
<dbReference type="InterPro" id="IPR006119">
    <property type="entry name" value="Resolv_N"/>
</dbReference>
<protein>
    <submittedName>
        <fullName evidence="8">Recombinase family protein</fullName>
    </submittedName>
</protein>
<dbReference type="InterPro" id="IPR036162">
    <property type="entry name" value="Resolvase-like_N_sf"/>
</dbReference>
<dbReference type="GO" id="GO:0015074">
    <property type="term" value="P:DNA integration"/>
    <property type="evidence" value="ECO:0007669"/>
    <property type="project" value="UniProtKB-KW"/>
</dbReference>
<dbReference type="InterPro" id="IPR006118">
    <property type="entry name" value="Recombinase_CS"/>
</dbReference>
<evidence type="ECO:0000313" key="8">
    <source>
        <dbReference type="EMBL" id="HAE0520795.1"/>
    </source>
</evidence>
<dbReference type="AlphaFoldDB" id="A0A724WNL4"/>
<dbReference type="PROSITE" id="PS00397">
    <property type="entry name" value="RECOMBINASES_1"/>
    <property type="match status" value="1"/>
</dbReference>
<dbReference type="CDD" id="cd03768">
    <property type="entry name" value="SR_ResInv"/>
    <property type="match status" value="1"/>
</dbReference>
<evidence type="ECO:0000256" key="1">
    <source>
        <dbReference type="ARBA" id="ARBA00009913"/>
    </source>
</evidence>
<dbReference type="PANTHER" id="PTHR30461:SF26">
    <property type="entry name" value="RESOLVASE HOMOLOG YNEB"/>
    <property type="match status" value="1"/>
</dbReference>
<gene>
    <name evidence="8" type="ORF">G2720_23635</name>
</gene>
<accession>A0A724WNL4</accession>
<dbReference type="SMART" id="SM00857">
    <property type="entry name" value="Resolvase"/>
    <property type="match status" value="1"/>
</dbReference>
<dbReference type="SUPFAM" id="SSF53041">
    <property type="entry name" value="Resolvase-like"/>
    <property type="match status" value="1"/>
</dbReference>
<reference evidence="8" key="2">
    <citation type="submission" date="2019-01" db="EMBL/GenBank/DDBJ databases">
        <authorList>
            <consortium name="NCBI Pathogen Detection Project"/>
        </authorList>
    </citation>
    <scope>NUCLEOTIDE SEQUENCE</scope>
    <source>
        <strain evidence="8">P125109</strain>
    </source>
</reference>
<dbReference type="GO" id="GO:0003677">
    <property type="term" value="F:DNA binding"/>
    <property type="evidence" value="ECO:0007669"/>
    <property type="project" value="UniProtKB-KW"/>
</dbReference>
<dbReference type="InterPro" id="IPR050639">
    <property type="entry name" value="SSR_resolvase"/>
</dbReference>
<dbReference type="Gene3D" id="1.10.10.60">
    <property type="entry name" value="Homeodomain-like"/>
    <property type="match status" value="1"/>
</dbReference>
<dbReference type="GO" id="GO:0000150">
    <property type="term" value="F:DNA strand exchange activity"/>
    <property type="evidence" value="ECO:0007669"/>
    <property type="project" value="InterPro"/>
</dbReference>
<sequence>MRKIGYIRVSSASQNPSRQFQQLNEIGMDIIFEEKVSGSTKDREQLQKMLEDLQKGDIIYVTDLTRITRSTQDLFELIDIIRSKKASLKSIKDTWLDLSEDNPYSQFLITVMAGVNQLERDLIRMRQREGIDLAKKEGKFKGRLKKYHKNHAGMNYAVKLYREGKMTVNQICEITNVSRASLYRKLLEIDN</sequence>
<evidence type="ECO:0000256" key="2">
    <source>
        <dbReference type="ARBA" id="ARBA00022908"/>
    </source>
</evidence>
<dbReference type="Pfam" id="PF02796">
    <property type="entry name" value="HTH_7"/>
    <property type="match status" value="1"/>
</dbReference>
<dbReference type="InterPro" id="IPR006120">
    <property type="entry name" value="Resolvase_HTH_dom"/>
</dbReference>
<comment type="similarity">
    <text evidence="1">Belongs to the site-specific recombinase resolvase family.</text>
</comment>
<evidence type="ECO:0000256" key="6">
    <source>
        <dbReference type="PROSITE-ProRule" id="PRU10137"/>
    </source>
</evidence>
<organism evidence="8">
    <name type="scientific">Salmonella enteritidis PT4 (strain P125109)</name>
    <dbReference type="NCBI Taxonomy" id="550537"/>
    <lineage>
        <taxon>Bacteria</taxon>
        <taxon>Pseudomonadati</taxon>
        <taxon>Pseudomonadota</taxon>
        <taxon>Gammaproteobacteria</taxon>
        <taxon>Enterobacterales</taxon>
        <taxon>Enterobacteriaceae</taxon>
        <taxon>Salmonella</taxon>
    </lineage>
</organism>
<evidence type="ECO:0000256" key="4">
    <source>
        <dbReference type="ARBA" id="ARBA00023172"/>
    </source>
</evidence>
<keyword evidence="2" id="KW-0229">DNA integration</keyword>
<feature type="domain" description="Resolvase/invertase-type recombinase catalytic" evidence="7">
    <location>
        <begin position="2"/>
        <end position="138"/>
    </location>
</feature>
<dbReference type="Gene3D" id="3.40.50.1390">
    <property type="entry name" value="Resolvase, N-terminal catalytic domain"/>
    <property type="match status" value="1"/>
</dbReference>
<evidence type="ECO:0000256" key="5">
    <source>
        <dbReference type="PIRSR" id="PIRSR606118-50"/>
    </source>
</evidence>